<dbReference type="EMBL" id="BARS01024302">
    <property type="protein sequence ID" value="GAG06277.1"/>
    <property type="molecule type" value="Genomic_DNA"/>
</dbReference>
<sequence>MTDEILKLGFDYGWITVHLELEKKYVPEISFDDLEKYVLPGMFDALQIALETTIVDMLVKDFKVKKEDVISYLSEITWVIA</sequence>
<proteinExistence type="predicted"/>
<organism evidence="1">
    <name type="scientific">marine sediment metagenome</name>
    <dbReference type="NCBI Taxonomy" id="412755"/>
    <lineage>
        <taxon>unclassified sequences</taxon>
        <taxon>metagenomes</taxon>
        <taxon>ecological metagenomes</taxon>
    </lineage>
</organism>
<reference evidence="1" key="1">
    <citation type="journal article" date="2014" name="Front. Microbiol.">
        <title>High frequency of phylogenetically diverse reductive dehalogenase-homologous genes in deep subseafloor sedimentary metagenomes.</title>
        <authorList>
            <person name="Kawai M."/>
            <person name="Futagami T."/>
            <person name="Toyoda A."/>
            <person name="Takaki Y."/>
            <person name="Nishi S."/>
            <person name="Hori S."/>
            <person name="Arai W."/>
            <person name="Tsubouchi T."/>
            <person name="Morono Y."/>
            <person name="Uchiyama I."/>
            <person name="Ito T."/>
            <person name="Fujiyama A."/>
            <person name="Inagaki F."/>
            <person name="Takami H."/>
        </authorList>
    </citation>
    <scope>NUCLEOTIDE SEQUENCE</scope>
    <source>
        <strain evidence="1">Expedition CK06-06</strain>
    </source>
</reference>
<dbReference type="AlphaFoldDB" id="X0V4F6"/>
<evidence type="ECO:0000313" key="1">
    <source>
        <dbReference type="EMBL" id="GAG06277.1"/>
    </source>
</evidence>
<accession>X0V4F6</accession>
<feature type="non-terminal residue" evidence="1">
    <location>
        <position position="81"/>
    </location>
</feature>
<name>X0V4F6_9ZZZZ</name>
<comment type="caution">
    <text evidence="1">The sequence shown here is derived from an EMBL/GenBank/DDBJ whole genome shotgun (WGS) entry which is preliminary data.</text>
</comment>
<protein>
    <submittedName>
        <fullName evidence="1">Uncharacterized protein</fullName>
    </submittedName>
</protein>
<gene>
    <name evidence="1" type="ORF">S01H1_38590</name>
</gene>